<evidence type="ECO:0000259" key="6">
    <source>
        <dbReference type="Pfam" id="PF04542"/>
    </source>
</evidence>
<evidence type="ECO:0000256" key="2">
    <source>
        <dbReference type="ARBA" id="ARBA00023015"/>
    </source>
</evidence>
<dbReference type="InterPro" id="IPR039425">
    <property type="entry name" value="RNA_pol_sigma-70-like"/>
</dbReference>
<dbReference type="GO" id="GO:0003677">
    <property type="term" value="F:DNA binding"/>
    <property type="evidence" value="ECO:0007669"/>
    <property type="project" value="InterPro"/>
</dbReference>
<comment type="similarity">
    <text evidence="1">Belongs to the sigma-70 factor family. ECF subfamily.</text>
</comment>
<dbReference type="CDD" id="cd06171">
    <property type="entry name" value="Sigma70_r4"/>
    <property type="match status" value="1"/>
</dbReference>
<dbReference type="InterPro" id="IPR007627">
    <property type="entry name" value="RNA_pol_sigma70_r2"/>
</dbReference>
<dbReference type="Pfam" id="PF04542">
    <property type="entry name" value="Sigma70_r2"/>
    <property type="match status" value="1"/>
</dbReference>
<evidence type="ECO:0000313" key="9">
    <source>
        <dbReference type="Proteomes" id="UP000326979"/>
    </source>
</evidence>
<dbReference type="NCBIfam" id="TIGR02937">
    <property type="entry name" value="sigma70-ECF"/>
    <property type="match status" value="1"/>
</dbReference>
<evidence type="ECO:0000256" key="5">
    <source>
        <dbReference type="SAM" id="MobiDB-lite"/>
    </source>
</evidence>
<dbReference type="PANTHER" id="PTHR43133:SF25">
    <property type="entry name" value="RNA POLYMERASE SIGMA FACTOR RFAY-RELATED"/>
    <property type="match status" value="1"/>
</dbReference>
<protein>
    <submittedName>
        <fullName evidence="8">RNA polymerase sigma factor</fullName>
    </submittedName>
</protein>
<dbReference type="GO" id="GO:0016987">
    <property type="term" value="F:sigma factor activity"/>
    <property type="evidence" value="ECO:0007669"/>
    <property type="project" value="UniProtKB-KW"/>
</dbReference>
<dbReference type="Pfam" id="PF08281">
    <property type="entry name" value="Sigma70_r4_2"/>
    <property type="match status" value="1"/>
</dbReference>
<comment type="caution">
    <text evidence="8">The sequence shown here is derived from an EMBL/GenBank/DDBJ whole genome shotgun (WGS) entry which is preliminary data.</text>
</comment>
<reference evidence="8 9" key="1">
    <citation type="submission" date="2019-07" db="EMBL/GenBank/DDBJ databases">
        <title>New species of Amycolatopsis and Streptomyces.</title>
        <authorList>
            <person name="Duangmal K."/>
            <person name="Teo W.F.A."/>
            <person name="Lipun K."/>
        </authorList>
    </citation>
    <scope>NUCLEOTIDE SEQUENCE [LARGE SCALE GENOMIC DNA]</scope>
    <source>
        <strain evidence="8 9">TISTR 2346</strain>
    </source>
</reference>
<feature type="domain" description="RNA polymerase sigma-70 region 2" evidence="6">
    <location>
        <begin position="20"/>
        <end position="88"/>
    </location>
</feature>
<dbReference type="EMBL" id="VJZE01000448">
    <property type="protein sequence ID" value="MPY45400.1"/>
    <property type="molecule type" value="Genomic_DNA"/>
</dbReference>
<proteinExistence type="inferred from homology"/>
<dbReference type="SUPFAM" id="SSF88659">
    <property type="entry name" value="Sigma3 and sigma4 domains of RNA polymerase sigma factors"/>
    <property type="match status" value="1"/>
</dbReference>
<dbReference type="OrthoDB" id="5518337at2"/>
<evidence type="ECO:0000313" key="8">
    <source>
        <dbReference type="EMBL" id="MPY45400.1"/>
    </source>
</evidence>
<organism evidence="8 9">
    <name type="scientific">Streptomyces phyllanthi</name>
    <dbReference type="NCBI Taxonomy" id="1803180"/>
    <lineage>
        <taxon>Bacteria</taxon>
        <taxon>Bacillati</taxon>
        <taxon>Actinomycetota</taxon>
        <taxon>Actinomycetes</taxon>
        <taxon>Kitasatosporales</taxon>
        <taxon>Streptomycetaceae</taxon>
        <taxon>Streptomyces</taxon>
    </lineage>
</organism>
<dbReference type="InterPro" id="IPR013324">
    <property type="entry name" value="RNA_pol_sigma_r3/r4-like"/>
</dbReference>
<keyword evidence="4" id="KW-0804">Transcription</keyword>
<dbReference type="Gene3D" id="1.10.10.10">
    <property type="entry name" value="Winged helix-like DNA-binding domain superfamily/Winged helix DNA-binding domain"/>
    <property type="match status" value="1"/>
</dbReference>
<evidence type="ECO:0000259" key="7">
    <source>
        <dbReference type="Pfam" id="PF08281"/>
    </source>
</evidence>
<dbReference type="GO" id="GO:0006352">
    <property type="term" value="P:DNA-templated transcription initiation"/>
    <property type="evidence" value="ECO:0007669"/>
    <property type="project" value="InterPro"/>
</dbReference>
<sequence length="228" mass="25969">MSDPLRTRIRAGDREAFSELYEEYARTVYNHAFRLTGDWSTAEEVMADTFLDAWRTREQLEPDGGTVKPWLLGMATNKSRNANRGLGRRLAFLSRRPAPDPVPDFAEETAGRLDDARRLAAVRQVYGALRRGEREVLALCVWSGLDYAQAAEALDVPVGTVRSRLSRARERLRKLTDQRLREEKREEHRKARGETRARNTEPPRRRGELSGEAALAALPLQEIQEGSR</sequence>
<name>A0A5N8WD54_9ACTN</name>
<dbReference type="InterPro" id="IPR014284">
    <property type="entry name" value="RNA_pol_sigma-70_dom"/>
</dbReference>
<feature type="region of interest" description="Disordered" evidence="5">
    <location>
        <begin position="179"/>
        <end position="212"/>
    </location>
</feature>
<dbReference type="InterPro" id="IPR036388">
    <property type="entry name" value="WH-like_DNA-bd_sf"/>
</dbReference>
<keyword evidence="3" id="KW-0731">Sigma factor</keyword>
<evidence type="ECO:0000256" key="3">
    <source>
        <dbReference type="ARBA" id="ARBA00023082"/>
    </source>
</evidence>
<keyword evidence="2" id="KW-0805">Transcription regulation</keyword>
<feature type="domain" description="RNA polymerase sigma factor 70 region 4 type 2" evidence="7">
    <location>
        <begin position="123"/>
        <end position="172"/>
    </location>
</feature>
<dbReference type="Gene3D" id="1.10.1740.10">
    <property type="match status" value="1"/>
</dbReference>
<dbReference type="PANTHER" id="PTHR43133">
    <property type="entry name" value="RNA POLYMERASE ECF-TYPE SIGMA FACTO"/>
    <property type="match status" value="1"/>
</dbReference>
<dbReference type="AlphaFoldDB" id="A0A5N8WD54"/>
<gene>
    <name evidence="8" type="ORF">FNH04_37515</name>
</gene>
<evidence type="ECO:0000256" key="4">
    <source>
        <dbReference type="ARBA" id="ARBA00023163"/>
    </source>
</evidence>
<keyword evidence="9" id="KW-1185">Reference proteome</keyword>
<dbReference type="SUPFAM" id="SSF88946">
    <property type="entry name" value="Sigma2 domain of RNA polymerase sigma factors"/>
    <property type="match status" value="1"/>
</dbReference>
<dbReference type="InterPro" id="IPR013249">
    <property type="entry name" value="RNA_pol_sigma70_r4_t2"/>
</dbReference>
<evidence type="ECO:0000256" key="1">
    <source>
        <dbReference type="ARBA" id="ARBA00010641"/>
    </source>
</evidence>
<accession>A0A5N8WD54</accession>
<dbReference type="InterPro" id="IPR013325">
    <property type="entry name" value="RNA_pol_sigma_r2"/>
</dbReference>
<dbReference type="RefSeq" id="WP_152790302.1">
    <property type="nucleotide sequence ID" value="NZ_BAABEQ010000151.1"/>
</dbReference>
<feature type="compositionally biased region" description="Basic and acidic residues" evidence="5">
    <location>
        <begin position="179"/>
        <end position="209"/>
    </location>
</feature>
<dbReference type="Proteomes" id="UP000326979">
    <property type="component" value="Unassembled WGS sequence"/>
</dbReference>